<organism evidence="1 2">
    <name type="scientific">Euhalothece natronophila Z-M001</name>
    <dbReference type="NCBI Taxonomy" id="522448"/>
    <lineage>
        <taxon>Bacteria</taxon>
        <taxon>Bacillati</taxon>
        <taxon>Cyanobacteriota</taxon>
        <taxon>Cyanophyceae</taxon>
        <taxon>Oscillatoriophycideae</taxon>
        <taxon>Chroococcales</taxon>
        <taxon>Halothecacae</taxon>
        <taxon>Halothece cluster</taxon>
        <taxon>Euhalothece</taxon>
    </lineage>
</organism>
<keyword evidence="1" id="KW-0418">Kinase</keyword>
<dbReference type="KEGG" id="enn:FRE64_01740"/>
<dbReference type="OrthoDB" id="455474at2"/>
<dbReference type="GO" id="GO:0016301">
    <property type="term" value="F:kinase activity"/>
    <property type="evidence" value="ECO:0007669"/>
    <property type="project" value="UniProtKB-KW"/>
</dbReference>
<dbReference type="SUPFAM" id="SSF52540">
    <property type="entry name" value="P-loop containing nucleoside triphosphate hydrolases"/>
    <property type="match status" value="1"/>
</dbReference>
<gene>
    <name evidence="1" type="ORF">FRE64_01740</name>
</gene>
<dbReference type="Proteomes" id="UP000318453">
    <property type="component" value="Chromosome"/>
</dbReference>
<evidence type="ECO:0000313" key="2">
    <source>
        <dbReference type="Proteomes" id="UP000318453"/>
    </source>
</evidence>
<sequence length="329" mass="37934">MRILYRLSQGETLSTNEKQALANIDWEIDISLETRIYYFPIMFEKISPLAEKEGLKQDQILGLLWNLWLPIALKIARKKEQKKKPFIQGILGLQGTGKTTLAIILQGILTQFGYHTVTLSLDDLYKTYPERQQLQKEDPRLILRGPPETHDVNLGKNLLENLLQEKTPLEIPRFDKSACQGSGDRATPETINDKIDILLFEGWFLGVKPIAETAFTNPPSPIDTEADRQFALDNNRRLQSYLPLWEYLDSLMILVPEDYHLSEKWRQEAEQKMIAQGKSGMSNAEIKQFVEYFWKALHPELFITPLIESKQGVDLVVEIDANHVPRQVY</sequence>
<keyword evidence="1" id="KW-0808">Transferase</keyword>
<proteinExistence type="predicted"/>
<dbReference type="RefSeq" id="WP_146294385.1">
    <property type="nucleotide sequence ID" value="NZ_CP042326.1"/>
</dbReference>
<dbReference type="InterPro" id="IPR027417">
    <property type="entry name" value="P-loop_NTPase"/>
</dbReference>
<dbReference type="Gene3D" id="3.40.50.300">
    <property type="entry name" value="P-loop containing nucleotide triphosphate hydrolases"/>
    <property type="match status" value="1"/>
</dbReference>
<dbReference type="PANTHER" id="PTHR10285">
    <property type="entry name" value="URIDINE KINASE"/>
    <property type="match status" value="1"/>
</dbReference>
<protein>
    <submittedName>
        <fullName evidence="1">Glycerate kinase</fullName>
    </submittedName>
</protein>
<name>A0A5B8NIJ1_9CHRO</name>
<dbReference type="EMBL" id="CP042326">
    <property type="protein sequence ID" value="QDZ38774.1"/>
    <property type="molecule type" value="Genomic_DNA"/>
</dbReference>
<accession>A0A5B8NIJ1</accession>
<reference evidence="1" key="1">
    <citation type="submission" date="2019-08" db="EMBL/GenBank/DDBJ databases">
        <title>Carotenoids and Carotenoid Binding Proteins in the Halophilic Cyanobacterium Euhalothece sp. ZM00.</title>
        <authorList>
            <person name="Cho S.M."/>
            <person name="Song J.Y."/>
            <person name="Park Y.-I."/>
        </authorList>
    </citation>
    <scope>NUCLEOTIDE SEQUENCE [LARGE SCALE GENOMIC DNA]</scope>
    <source>
        <strain evidence="1">Z-M001</strain>
    </source>
</reference>
<keyword evidence="2" id="KW-1185">Reference proteome</keyword>
<dbReference type="AlphaFoldDB" id="A0A5B8NIJ1"/>
<evidence type="ECO:0000313" key="1">
    <source>
        <dbReference type="EMBL" id="QDZ38774.1"/>
    </source>
</evidence>